<accession>A0ABR4FPW5</accession>
<reference evidence="2 3" key="1">
    <citation type="submission" date="2024-07" db="EMBL/GenBank/DDBJ databases">
        <title>Section-level genome sequencing and comparative genomics of Aspergillus sections Usti and Cavernicolus.</title>
        <authorList>
            <consortium name="Lawrence Berkeley National Laboratory"/>
            <person name="Nybo J.L."/>
            <person name="Vesth T.C."/>
            <person name="Theobald S."/>
            <person name="Frisvad J.C."/>
            <person name="Larsen T.O."/>
            <person name="Kjaerboelling I."/>
            <person name="Rothschild-Mancinelli K."/>
            <person name="Lyhne E.K."/>
            <person name="Kogle M.E."/>
            <person name="Barry K."/>
            <person name="Clum A."/>
            <person name="Na H."/>
            <person name="Ledsgaard L."/>
            <person name="Lin J."/>
            <person name="Lipzen A."/>
            <person name="Kuo A."/>
            <person name="Riley R."/>
            <person name="Mondo S."/>
            <person name="Labutti K."/>
            <person name="Haridas S."/>
            <person name="Pangalinan J."/>
            <person name="Salamov A.A."/>
            <person name="Simmons B.A."/>
            <person name="Magnuson J.K."/>
            <person name="Chen J."/>
            <person name="Drula E."/>
            <person name="Henrissat B."/>
            <person name="Wiebenga A."/>
            <person name="Lubbers R.J."/>
            <person name="Gomes A.C."/>
            <person name="Makela M.R."/>
            <person name="Stajich J."/>
            <person name="Grigoriev I.V."/>
            <person name="Mortensen U.H."/>
            <person name="De Vries R.P."/>
            <person name="Baker S.E."/>
            <person name="Andersen M.R."/>
        </authorList>
    </citation>
    <scope>NUCLEOTIDE SEQUENCE [LARGE SCALE GENOMIC DNA]</scope>
    <source>
        <strain evidence="2 3">CBS 209.92</strain>
    </source>
</reference>
<dbReference type="PANTHER" id="PTHR35394">
    <property type="entry name" value="DUF3176 DOMAIN-CONTAINING PROTEIN"/>
    <property type="match status" value="1"/>
</dbReference>
<gene>
    <name evidence="2" type="ORF">BJX66DRAFT_329382</name>
</gene>
<comment type="caution">
    <text evidence="2">The sequence shown here is derived from an EMBL/GenBank/DDBJ whole genome shotgun (WGS) entry which is preliminary data.</text>
</comment>
<dbReference type="EMBL" id="JBFTWV010000148">
    <property type="protein sequence ID" value="KAL2785316.1"/>
    <property type="molecule type" value="Genomic_DNA"/>
</dbReference>
<dbReference type="Proteomes" id="UP001610563">
    <property type="component" value="Unassembled WGS sequence"/>
</dbReference>
<organism evidence="2 3">
    <name type="scientific">Aspergillus keveii</name>
    <dbReference type="NCBI Taxonomy" id="714993"/>
    <lineage>
        <taxon>Eukaryota</taxon>
        <taxon>Fungi</taxon>
        <taxon>Dikarya</taxon>
        <taxon>Ascomycota</taxon>
        <taxon>Pezizomycotina</taxon>
        <taxon>Eurotiomycetes</taxon>
        <taxon>Eurotiomycetidae</taxon>
        <taxon>Eurotiales</taxon>
        <taxon>Aspergillaceae</taxon>
        <taxon>Aspergillus</taxon>
        <taxon>Aspergillus subgen. Nidulantes</taxon>
    </lineage>
</organism>
<keyword evidence="3" id="KW-1185">Reference proteome</keyword>
<evidence type="ECO:0000313" key="2">
    <source>
        <dbReference type="EMBL" id="KAL2785316.1"/>
    </source>
</evidence>
<dbReference type="PANTHER" id="PTHR35394:SF5">
    <property type="entry name" value="DUF3176 DOMAIN-CONTAINING PROTEIN"/>
    <property type="match status" value="1"/>
</dbReference>
<evidence type="ECO:0000313" key="3">
    <source>
        <dbReference type="Proteomes" id="UP001610563"/>
    </source>
</evidence>
<keyword evidence="1" id="KW-1133">Transmembrane helix</keyword>
<proteinExistence type="predicted"/>
<protein>
    <submittedName>
        <fullName evidence="2">Uncharacterized protein</fullName>
    </submittedName>
</protein>
<sequence>MTNISHGIRANESASAFCPADVYNLEPYLGGVALAQYTIMNGTNASWTREESAYEEVAEQPINQNVLKIIESGMEPVIRNVVASFTRAGLVASTHTVVGTVYVTQVYVSVQWVWLALPAALVTLSALFLASTVFMNRRQRLKLWKTSVLAVGGYKTKTKDQMEKTAQNIQVRLRSVDMEKGLMLDQA</sequence>
<name>A0ABR4FPW5_9EURO</name>
<feature type="transmembrane region" description="Helical" evidence="1">
    <location>
        <begin position="112"/>
        <end position="135"/>
    </location>
</feature>
<evidence type="ECO:0000256" key="1">
    <source>
        <dbReference type="SAM" id="Phobius"/>
    </source>
</evidence>
<keyword evidence="1" id="KW-0472">Membrane</keyword>
<keyword evidence="1" id="KW-0812">Transmembrane</keyword>